<dbReference type="GeneID" id="41328145"/>
<evidence type="ECO:0000313" key="1">
    <source>
        <dbReference type="EMBL" id="QEE14328.1"/>
    </source>
</evidence>
<dbReference type="KEGG" id="psyt:DSAG12_00141"/>
<reference evidence="1 2" key="1">
    <citation type="journal article" date="2020" name="Nature">
        <title>Isolation of an archaeon at the prokaryote-eukaryote interface.</title>
        <authorList>
            <person name="Imachi H."/>
            <person name="Nobu M.K."/>
            <person name="Nakahara N."/>
            <person name="Morono Y."/>
            <person name="Ogawara M."/>
            <person name="Takaki Y."/>
            <person name="Takano Y."/>
            <person name="Uematsu K."/>
            <person name="Ikuta T."/>
            <person name="Ito M."/>
            <person name="Matsui Y."/>
            <person name="Miyazaki M."/>
            <person name="Murata K."/>
            <person name="Saito Y."/>
            <person name="Sakai S."/>
            <person name="Song C."/>
            <person name="Tasumi E."/>
            <person name="Yamanaka Y."/>
            <person name="Yamaguchi T."/>
            <person name="Kamagata Y."/>
            <person name="Tamaki H."/>
            <person name="Takai K."/>
        </authorList>
    </citation>
    <scope>NUCLEOTIDE SEQUENCE [LARGE SCALE GENOMIC DNA]</scope>
    <source>
        <strain evidence="1 2">MK-D1</strain>
    </source>
</reference>
<proteinExistence type="predicted"/>
<sequence length="186" mass="20479">MSKIKIGKGLAIITLLLGLIGSGTGGYLFAKEFFLDVEPQEEHILPKARVFYNGTPSFSKYSNTVAESLDFNQVSYDTHNAFDLTNDSYIIPEDGVYDIDAQYCVANAEDGDDYVIFIMLDTQRAAFKQVTCSATVSTLGVSISDKLNLTVGDTISIHIFVFTGVSEWRSVYGKEYATFFSIAKLA</sequence>
<evidence type="ECO:0000313" key="2">
    <source>
        <dbReference type="Proteomes" id="UP000321408"/>
    </source>
</evidence>
<dbReference type="AlphaFoldDB" id="A0A5B9D5D9"/>
<gene>
    <name evidence="1" type="ORF">DSAG12_00141</name>
</gene>
<dbReference type="Gene3D" id="2.60.120.40">
    <property type="match status" value="1"/>
</dbReference>
<protein>
    <recommendedName>
        <fullName evidence="3">C1q domain protein</fullName>
    </recommendedName>
</protein>
<dbReference type="Proteomes" id="UP000321408">
    <property type="component" value="Chromosome"/>
</dbReference>
<evidence type="ECO:0008006" key="3">
    <source>
        <dbReference type="Google" id="ProtNLM"/>
    </source>
</evidence>
<dbReference type="SUPFAM" id="SSF49842">
    <property type="entry name" value="TNF-like"/>
    <property type="match status" value="1"/>
</dbReference>
<dbReference type="InterPro" id="IPR008983">
    <property type="entry name" value="Tumour_necrosis_fac-like_dom"/>
</dbReference>
<keyword evidence="2" id="KW-1185">Reference proteome</keyword>
<accession>A0A5B9D5D9</accession>
<dbReference type="RefSeq" id="WP_147661285.1">
    <property type="nucleotide sequence ID" value="NZ_CP042905.2"/>
</dbReference>
<reference evidence="1 2" key="2">
    <citation type="journal article" date="2024" name="Int. J. Syst. Evol. Microbiol.">
        <title>Promethearchaeum syntrophicum gen. nov., sp. nov., an anaerobic, obligately syntrophic archaeon, the first isolate of the lineage 'Asgard' archaea, and proposal of the new archaeal phylum Promethearchaeota phyl. nov. and kingdom Promethearchaeati regn. nov.</title>
        <authorList>
            <person name="Imachi H."/>
            <person name="Nobu M.K."/>
            <person name="Kato S."/>
            <person name="Takaki Y."/>
            <person name="Miyazaki M."/>
            <person name="Miyata M."/>
            <person name="Ogawara M."/>
            <person name="Saito Y."/>
            <person name="Sakai S."/>
            <person name="Tahara Y.O."/>
            <person name="Takano Y."/>
            <person name="Tasumi E."/>
            <person name="Uematsu K."/>
            <person name="Yoshimura T."/>
            <person name="Itoh T."/>
            <person name="Ohkuma M."/>
            <person name="Takai K."/>
        </authorList>
    </citation>
    <scope>NUCLEOTIDE SEQUENCE [LARGE SCALE GENOMIC DNA]</scope>
    <source>
        <strain evidence="1 2">MK-D1</strain>
    </source>
</reference>
<dbReference type="EMBL" id="CP042905">
    <property type="protein sequence ID" value="QEE14328.1"/>
    <property type="molecule type" value="Genomic_DNA"/>
</dbReference>
<name>A0A5B9D5D9_9ARCH</name>
<organism evidence="1 2">
    <name type="scientific">Promethearchaeum syntrophicum</name>
    <dbReference type="NCBI Taxonomy" id="2594042"/>
    <lineage>
        <taxon>Archaea</taxon>
        <taxon>Promethearchaeati</taxon>
        <taxon>Promethearchaeota</taxon>
        <taxon>Promethearchaeia</taxon>
        <taxon>Promethearchaeales</taxon>
        <taxon>Promethearchaeaceae</taxon>
        <taxon>Promethearchaeum</taxon>
    </lineage>
</organism>